<proteinExistence type="predicted"/>
<comment type="caution">
    <text evidence="1">The sequence shown here is derived from an EMBL/GenBank/DDBJ whole genome shotgun (WGS) entry which is preliminary data.</text>
</comment>
<organism evidence="1 2">
    <name type="scientific">Providencia rettgeri</name>
    <dbReference type="NCBI Taxonomy" id="587"/>
    <lineage>
        <taxon>Bacteria</taxon>
        <taxon>Pseudomonadati</taxon>
        <taxon>Pseudomonadota</taxon>
        <taxon>Gammaproteobacteria</taxon>
        <taxon>Enterobacterales</taxon>
        <taxon>Morganellaceae</taxon>
        <taxon>Providencia</taxon>
    </lineage>
</organism>
<evidence type="ECO:0000313" key="2">
    <source>
        <dbReference type="Proteomes" id="UP000216001"/>
    </source>
</evidence>
<dbReference type="EMBL" id="NOWC01000029">
    <property type="protein sequence ID" value="OZS72867.1"/>
    <property type="molecule type" value="Genomic_DNA"/>
</dbReference>
<gene>
    <name evidence="1" type="ORF">CHI95_19500</name>
</gene>
<sequence>MSSDLKITSDEEQAVFDSLLASALSGVAFTLWDRSRTNGPTQGDAAHVAFSLAEEAFKIRQQRCRRD</sequence>
<reference evidence="1 2" key="1">
    <citation type="submission" date="2017-07" db="EMBL/GenBank/DDBJ databases">
        <title>blaIMP-27 on transferable plasmids in Proteus mirabilis and Providencia rettgeri.</title>
        <authorList>
            <person name="Potter R."/>
        </authorList>
    </citation>
    <scope>NUCLEOTIDE SEQUENCE [LARGE SCALE GENOMIC DNA]</scope>
    <source>
        <strain evidence="1 2">PR1</strain>
    </source>
</reference>
<name>A0A264VPV3_PRORE</name>
<protein>
    <submittedName>
        <fullName evidence="1">Uncharacterized protein</fullName>
    </submittedName>
</protein>
<evidence type="ECO:0000313" key="1">
    <source>
        <dbReference type="EMBL" id="OZS72867.1"/>
    </source>
</evidence>
<accession>A0A264VPV3</accession>
<dbReference type="Proteomes" id="UP000216001">
    <property type="component" value="Unassembled WGS sequence"/>
</dbReference>
<dbReference type="AlphaFoldDB" id="A0A264VPV3"/>